<dbReference type="STRING" id="656519.Halsa_0156"/>
<keyword evidence="10" id="KW-1185">Reference proteome</keyword>
<sequence length="308" mass="34138">MESIYPILEQLLLMAVLISLGFYLKRSGKINQAAEKGIAELTIDIAFPALIFTNIVKDFNLNLLKRYLIIPLSSFIITASSILIILLIAKLFRYSKNESKEIAFVSSFSNNIFVGAPIAIAIFGAQGLIIAIFYDFGMHLVVWSLGVWLLNSSGQKKKINFFKNIFSAPIVALLFSIAVVILGVEVPQTLINISENIGNITVPLAMIFIGLKLAQSRFKDLLGNKKIYLVSFLRLLLIPILVYLGTGLFALPELYRGVITILASMPVFATSPVIMQKYGHKGDLASEAIFATIVFMIFTLPFFIFMIV</sequence>
<keyword evidence="5 8" id="KW-0812">Transmembrane</keyword>
<feature type="transmembrane region" description="Helical" evidence="8">
    <location>
        <begin position="129"/>
        <end position="150"/>
    </location>
</feature>
<dbReference type="GO" id="GO:0055085">
    <property type="term" value="P:transmembrane transport"/>
    <property type="evidence" value="ECO:0007669"/>
    <property type="project" value="InterPro"/>
</dbReference>
<evidence type="ECO:0000256" key="2">
    <source>
        <dbReference type="ARBA" id="ARBA00010145"/>
    </source>
</evidence>
<feature type="transmembrane region" description="Helical" evidence="8">
    <location>
        <begin position="68"/>
        <end position="89"/>
    </location>
</feature>
<feature type="transmembrane region" description="Helical" evidence="8">
    <location>
        <begin position="101"/>
        <end position="123"/>
    </location>
</feature>
<evidence type="ECO:0000256" key="3">
    <source>
        <dbReference type="ARBA" id="ARBA00022448"/>
    </source>
</evidence>
<feature type="transmembrane region" description="Helical" evidence="8">
    <location>
        <begin position="196"/>
        <end position="215"/>
    </location>
</feature>
<evidence type="ECO:0000256" key="1">
    <source>
        <dbReference type="ARBA" id="ARBA00004651"/>
    </source>
</evidence>
<feature type="transmembrane region" description="Helical" evidence="8">
    <location>
        <begin position="162"/>
        <end position="184"/>
    </location>
</feature>
<evidence type="ECO:0000313" key="10">
    <source>
        <dbReference type="Proteomes" id="UP000007434"/>
    </source>
</evidence>
<evidence type="ECO:0000256" key="5">
    <source>
        <dbReference type="ARBA" id="ARBA00022692"/>
    </source>
</evidence>
<dbReference type="Pfam" id="PF03547">
    <property type="entry name" value="Mem_trans"/>
    <property type="match status" value="1"/>
</dbReference>
<dbReference type="InterPro" id="IPR038770">
    <property type="entry name" value="Na+/solute_symporter_sf"/>
</dbReference>
<dbReference type="PANTHER" id="PTHR36838">
    <property type="entry name" value="AUXIN EFFLUX CARRIER FAMILY PROTEIN"/>
    <property type="match status" value="1"/>
</dbReference>
<name>E4RNV6_HALHG</name>
<comment type="similarity">
    <text evidence="2">Belongs to the auxin efflux carrier (TC 2.A.69) family.</text>
</comment>
<dbReference type="OrthoDB" id="9798064at2"/>
<reference evidence="9 10" key="2">
    <citation type="journal article" date="2011" name="J. Bacteriol.">
        <title>Complete Genome Sequence of the Haloalkaliphilic, Hydrogen Producing Halanaerobium hydrogenoformans.</title>
        <authorList>
            <person name="Brown S.D."/>
            <person name="Begemann M.B."/>
            <person name="Mormile M.R."/>
            <person name="Wall J.D."/>
            <person name="Han C.S."/>
            <person name="Goodwin L.A."/>
            <person name="Pitluck S."/>
            <person name="Land M.L."/>
            <person name="Hauser L.J."/>
            <person name="Elias D.A."/>
        </authorList>
    </citation>
    <scope>NUCLEOTIDE SEQUENCE [LARGE SCALE GENOMIC DNA]</scope>
    <source>
        <strain evidence="10">sapolanicus</strain>
    </source>
</reference>
<dbReference type="PANTHER" id="PTHR36838:SF1">
    <property type="entry name" value="SLR1864 PROTEIN"/>
    <property type="match status" value="1"/>
</dbReference>
<dbReference type="RefSeq" id="WP_013404752.1">
    <property type="nucleotide sequence ID" value="NC_014654.1"/>
</dbReference>
<feature type="transmembrane region" description="Helical" evidence="8">
    <location>
        <begin position="37"/>
        <end position="56"/>
    </location>
</feature>
<keyword evidence="4" id="KW-1003">Cell membrane</keyword>
<proteinExistence type="inferred from homology"/>
<feature type="transmembrane region" description="Helical" evidence="8">
    <location>
        <begin position="227"/>
        <end position="251"/>
    </location>
</feature>
<evidence type="ECO:0000256" key="6">
    <source>
        <dbReference type="ARBA" id="ARBA00022989"/>
    </source>
</evidence>
<dbReference type="AlphaFoldDB" id="E4RNV6"/>
<dbReference type="InterPro" id="IPR004776">
    <property type="entry name" value="Mem_transp_PIN-like"/>
</dbReference>
<accession>E4RNV6</accession>
<keyword evidence="7 8" id="KW-0472">Membrane</keyword>
<organism evidence="9 10">
    <name type="scientific">Halanaerobium hydrogeniformans</name>
    <name type="common">Halanaerobium sp. (strain sapolanicus)</name>
    <dbReference type="NCBI Taxonomy" id="656519"/>
    <lineage>
        <taxon>Bacteria</taxon>
        <taxon>Bacillati</taxon>
        <taxon>Bacillota</taxon>
        <taxon>Clostridia</taxon>
        <taxon>Halanaerobiales</taxon>
        <taxon>Halanaerobiaceae</taxon>
        <taxon>Halanaerobium</taxon>
    </lineage>
</organism>
<dbReference type="Gene3D" id="1.20.1530.20">
    <property type="match status" value="2"/>
</dbReference>
<evidence type="ECO:0000256" key="4">
    <source>
        <dbReference type="ARBA" id="ARBA00022475"/>
    </source>
</evidence>
<evidence type="ECO:0000256" key="8">
    <source>
        <dbReference type="SAM" id="Phobius"/>
    </source>
</evidence>
<dbReference type="HOGENOM" id="CLU_056175_1_2_9"/>
<feature type="transmembrane region" description="Helical" evidence="8">
    <location>
        <begin position="287"/>
        <end position="307"/>
    </location>
</feature>
<keyword evidence="3" id="KW-0813">Transport</keyword>
<dbReference type="eggNOG" id="COG0679">
    <property type="taxonomic scope" value="Bacteria"/>
</dbReference>
<dbReference type="Proteomes" id="UP000007434">
    <property type="component" value="Chromosome"/>
</dbReference>
<dbReference type="EMBL" id="CP002304">
    <property type="protein sequence ID" value="ADQ13646.1"/>
    <property type="molecule type" value="Genomic_DNA"/>
</dbReference>
<evidence type="ECO:0000256" key="7">
    <source>
        <dbReference type="ARBA" id="ARBA00023136"/>
    </source>
</evidence>
<gene>
    <name evidence="9" type="ordered locus">Halsa_0156</name>
</gene>
<keyword evidence="6 8" id="KW-1133">Transmembrane helix</keyword>
<feature type="transmembrane region" description="Helical" evidence="8">
    <location>
        <begin position="6"/>
        <end position="25"/>
    </location>
</feature>
<feature type="transmembrane region" description="Helical" evidence="8">
    <location>
        <begin position="257"/>
        <end position="275"/>
    </location>
</feature>
<comment type="subcellular location">
    <subcellularLocation>
        <location evidence="1">Cell membrane</location>
        <topology evidence="1">Multi-pass membrane protein</topology>
    </subcellularLocation>
</comment>
<dbReference type="GO" id="GO:0005886">
    <property type="term" value="C:plasma membrane"/>
    <property type="evidence" value="ECO:0007669"/>
    <property type="project" value="UniProtKB-SubCell"/>
</dbReference>
<protein>
    <submittedName>
        <fullName evidence="9">Auxin Efflux Carrier</fullName>
    </submittedName>
</protein>
<dbReference type="KEGG" id="has:Halsa_0156"/>
<evidence type="ECO:0000313" key="9">
    <source>
        <dbReference type="EMBL" id="ADQ13646.1"/>
    </source>
</evidence>
<reference evidence="9 10" key="1">
    <citation type="submission" date="2010-11" db="EMBL/GenBank/DDBJ databases">
        <title>Complete sequence of Halanaerobium sp. sapolanicus.</title>
        <authorList>
            <consortium name="US DOE Joint Genome Institute"/>
            <person name="Lucas S."/>
            <person name="Copeland A."/>
            <person name="Lapidus A."/>
            <person name="Cheng J.-F."/>
            <person name="Bruce D."/>
            <person name="Goodwin L."/>
            <person name="Pitluck S."/>
            <person name="Davenport K."/>
            <person name="Detter J.C."/>
            <person name="Han C."/>
            <person name="Tapia R."/>
            <person name="Land M."/>
            <person name="Hauser L."/>
            <person name="Jeffries C."/>
            <person name="Kyrpides N."/>
            <person name="Ivanova N."/>
            <person name="Mikhailova N."/>
            <person name="Begemann M.B."/>
            <person name="Mormile M.R."/>
            <person name="Wall J.D."/>
            <person name="Elias D.A."/>
            <person name="Woyke T."/>
        </authorList>
    </citation>
    <scope>NUCLEOTIDE SEQUENCE [LARGE SCALE GENOMIC DNA]</scope>
    <source>
        <strain evidence="10">sapolanicus</strain>
    </source>
</reference>